<keyword evidence="3" id="KW-0479">Metal-binding</keyword>
<feature type="site" description="Interaction with DNA" evidence="8">
    <location>
        <position position="33"/>
    </location>
</feature>
<dbReference type="InterPro" id="IPR025589">
    <property type="entry name" value="Toprim_C_rpt"/>
</dbReference>
<comment type="catalytic activity">
    <reaction evidence="1 8">
        <text>ATP-independent breakage of single-stranded DNA, followed by passage and rejoining.</text>
        <dbReference type="EC" id="5.6.2.1"/>
    </reaction>
</comment>
<evidence type="ECO:0000256" key="8">
    <source>
        <dbReference type="HAMAP-Rule" id="MF_00952"/>
    </source>
</evidence>
<organism evidence="11 12">
    <name type="scientific">Daejeonella lutea</name>
    <dbReference type="NCBI Taxonomy" id="572036"/>
    <lineage>
        <taxon>Bacteria</taxon>
        <taxon>Pseudomonadati</taxon>
        <taxon>Bacteroidota</taxon>
        <taxon>Sphingobacteriia</taxon>
        <taxon>Sphingobacteriales</taxon>
        <taxon>Sphingobacteriaceae</taxon>
        <taxon>Daejeonella</taxon>
    </lineage>
</organism>
<evidence type="ECO:0000259" key="10">
    <source>
        <dbReference type="PROSITE" id="PS52039"/>
    </source>
</evidence>
<keyword evidence="4" id="KW-0460">Magnesium</keyword>
<dbReference type="Pfam" id="PF13368">
    <property type="entry name" value="Toprim_C_rpt"/>
    <property type="match status" value="2"/>
</dbReference>
<evidence type="ECO:0000256" key="4">
    <source>
        <dbReference type="ARBA" id="ARBA00022842"/>
    </source>
</evidence>
<feature type="site" description="Interaction with DNA" evidence="8">
    <location>
        <position position="287"/>
    </location>
</feature>
<dbReference type="Gene3D" id="1.10.460.10">
    <property type="entry name" value="Topoisomerase I, domain 2"/>
    <property type="match status" value="2"/>
</dbReference>
<accession>A0A1T5ATG6</accession>
<reference evidence="12" key="1">
    <citation type="submission" date="2017-02" db="EMBL/GenBank/DDBJ databases">
        <authorList>
            <person name="Varghese N."/>
            <person name="Submissions S."/>
        </authorList>
    </citation>
    <scope>NUCLEOTIDE SEQUENCE [LARGE SCALE GENOMIC DNA]</scope>
    <source>
        <strain evidence="12">DSM 22385</strain>
    </source>
</reference>
<dbReference type="InterPro" id="IPR003601">
    <property type="entry name" value="Topo_IA_2"/>
</dbReference>
<feature type="site" description="Interaction with DNA" evidence="8">
    <location>
        <position position="481"/>
    </location>
</feature>
<dbReference type="PANTHER" id="PTHR42785">
    <property type="entry name" value="DNA TOPOISOMERASE, TYPE IA, CORE"/>
    <property type="match status" value="1"/>
</dbReference>
<comment type="subunit">
    <text evidence="8">Monomer.</text>
</comment>
<feature type="site" description="Interaction with DNA" evidence="8">
    <location>
        <position position="140"/>
    </location>
</feature>
<dbReference type="Gene3D" id="1.10.290.10">
    <property type="entry name" value="Topoisomerase I, domain 4"/>
    <property type="match status" value="1"/>
</dbReference>
<dbReference type="NCBIfam" id="TIGR01051">
    <property type="entry name" value="topA_bact"/>
    <property type="match status" value="1"/>
</dbReference>
<evidence type="ECO:0000256" key="1">
    <source>
        <dbReference type="ARBA" id="ARBA00000213"/>
    </source>
</evidence>
<dbReference type="EMBL" id="FUYR01000001">
    <property type="protein sequence ID" value="SKB38080.1"/>
    <property type="molecule type" value="Genomic_DNA"/>
</dbReference>
<feature type="domain" description="Toprim" evidence="9">
    <location>
        <begin position="3"/>
        <end position="113"/>
    </location>
</feature>
<feature type="site" description="Interaction with DNA" evidence="8">
    <location>
        <position position="143"/>
    </location>
</feature>
<keyword evidence="7 8" id="KW-0413">Isomerase</keyword>
<comment type="similarity">
    <text evidence="2 8">Belongs to the type IA topoisomerase family.</text>
</comment>
<dbReference type="InterPro" id="IPR013824">
    <property type="entry name" value="Topo_IA_cen_sub1"/>
</dbReference>
<dbReference type="RefSeq" id="WP_079701528.1">
    <property type="nucleotide sequence ID" value="NZ_FUYR01000001.1"/>
</dbReference>
<dbReference type="GO" id="GO:0003677">
    <property type="term" value="F:DNA binding"/>
    <property type="evidence" value="ECO:0007669"/>
    <property type="project" value="UniProtKB-KW"/>
</dbReference>
<name>A0A1T5ATG6_9SPHI</name>
<dbReference type="SMART" id="SM00493">
    <property type="entry name" value="TOPRIM"/>
    <property type="match status" value="1"/>
</dbReference>
<dbReference type="InterPro" id="IPR023406">
    <property type="entry name" value="Topo_IA_AS"/>
</dbReference>
<gene>
    <name evidence="8" type="primary">topA</name>
    <name evidence="11" type="ORF">SAMN05661099_1006</name>
</gene>
<dbReference type="InterPro" id="IPR028612">
    <property type="entry name" value="Topoisom_1_IA"/>
</dbReference>
<proteinExistence type="inferred from homology"/>
<dbReference type="InterPro" id="IPR000380">
    <property type="entry name" value="Topo_IA"/>
</dbReference>
<dbReference type="InterPro" id="IPR034149">
    <property type="entry name" value="TOPRIM_TopoI"/>
</dbReference>
<dbReference type="PROSITE" id="PS50880">
    <property type="entry name" value="TOPRIM"/>
    <property type="match status" value="1"/>
</dbReference>
<evidence type="ECO:0000256" key="5">
    <source>
        <dbReference type="ARBA" id="ARBA00023029"/>
    </source>
</evidence>
<dbReference type="STRING" id="572036.SAMN05661099_1006"/>
<dbReference type="Pfam" id="PF01751">
    <property type="entry name" value="Toprim"/>
    <property type="match status" value="1"/>
</dbReference>
<dbReference type="Proteomes" id="UP000189981">
    <property type="component" value="Unassembled WGS sequence"/>
</dbReference>
<dbReference type="OrthoDB" id="9804262at2"/>
<feature type="site" description="Interaction with DNA" evidence="8">
    <location>
        <position position="139"/>
    </location>
</feature>
<comment type="function">
    <text evidence="8">Releases the supercoiling and torsional tension of DNA, which is introduced during the DNA replication and transcription, by transiently cleaving and rejoining one strand of the DNA duplex. Introduces a single-strand break via transesterification at a target site in duplex DNA. The scissile phosphodiester is attacked by the catalytic tyrosine of the enzyme, resulting in the formation of a DNA-(5'-phosphotyrosyl)-enzyme intermediate and the expulsion of a 3'-OH DNA strand. The free DNA strand then undergoes passage around the unbroken strand, thus removing DNA supercoils. Finally, in the religation step, the DNA 3'-OH attacks the covalent intermediate to expel the active-site tyrosine and restore the DNA phosphodiester backbone.</text>
</comment>
<evidence type="ECO:0000259" key="9">
    <source>
        <dbReference type="PROSITE" id="PS50880"/>
    </source>
</evidence>
<feature type="domain" description="Topo IA-type catalytic" evidence="10">
    <location>
        <begin position="129"/>
        <end position="580"/>
    </location>
</feature>
<dbReference type="SMART" id="SM00436">
    <property type="entry name" value="TOP1Bc"/>
    <property type="match status" value="1"/>
</dbReference>
<dbReference type="HAMAP" id="MF_00952">
    <property type="entry name" value="Topoisom_1_prok"/>
    <property type="match status" value="1"/>
</dbReference>
<dbReference type="GO" id="GO:0003917">
    <property type="term" value="F:DNA topoisomerase type I (single strand cut, ATP-independent) activity"/>
    <property type="evidence" value="ECO:0007669"/>
    <property type="project" value="UniProtKB-UniRule"/>
</dbReference>
<evidence type="ECO:0000256" key="3">
    <source>
        <dbReference type="ARBA" id="ARBA00022723"/>
    </source>
</evidence>
<dbReference type="CDD" id="cd00186">
    <property type="entry name" value="TOP1Ac"/>
    <property type="match status" value="1"/>
</dbReference>
<dbReference type="InterPro" id="IPR005733">
    <property type="entry name" value="TopoI_bac-type"/>
</dbReference>
<sequence length="859" mass="97325">MAKNLLIVESPAKAKTIEGYLGKDFLVKSSYGHIRDLIKTDDAIDVSNNFEQRYEVPADKRAVVNELKKLSKDAEMVWLASDEDREGEAISWHLFETLGLKEDKTRRIVFHEITKTAILKAIENPRKIDYNLVYAQQARRVLDRLVGFELSPVLWKKVKPSLSAGRVQSVAVRLIVDREREVNKFTPTAAFRVVAIFFTDNQREIFRAELPERFEHAPQAESFLKDCVNAIFTVNSLETRPTKRSPAAPFTTSTLQQEASRKLGFSVARTMSVAQKLYEHGKITYMRTDSVNLSDTALNAAAAEIKSAFGEKYHQLRKYKTKSAGAQEAHEAIRPTYFEQHTISGDPSEQRLYDLIWKRSIASQMAEAAFEKTTAKIDISTRSEVFVANGEVMKFDGFLKVYIESTDEEEQEINLDEDNENSILPPLTKGQKLNLREMNATERYSRPPARYTEASLVKKLEELGIGRPSTYAPTISTIQNRGYVVKEEREGKKRDFRVIKLKDGNIISDIKTENTGAEKNKLFPTDIGAVVNDFLVEHFKGIVDFNFTASVEKEFDEIAQGMKNWTEMLRSFYNPFHNEVETTLQNANRASGERELGVDPETGKKISVRIGRFGPFVQIGEAAENEDSEKPRYASLRAGQMIETISLAEALDLFKLPFQLENYEGKEVSVGVGRFGPYIKWGESFISLPKGEDPLSVNIERAIEIINEKNIADAPIAHYQGLGVTKGKGRFGPFIKWNNLYINVPARYNFDQLGQSEIEELISKKIEKESNRFIQQWDSEKIAIENGRWGPFIRFGKQMLKLGKNPATNDKFTADELSILPLESVKKLITEQVPDAFAPKVKKTVKKPAGKKVPAKVKK</sequence>
<evidence type="ECO:0000256" key="6">
    <source>
        <dbReference type="ARBA" id="ARBA00023125"/>
    </source>
</evidence>
<comment type="caution">
    <text evidence="8">Lacks conserved residue(s) required for the propagation of feature annotation.</text>
</comment>
<evidence type="ECO:0000256" key="2">
    <source>
        <dbReference type="ARBA" id="ARBA00009446"/>
    </source>
</evidence>
<dbReference type="InterPro" id="IPR006171">
    <property type="entry name" value="TOPRIM_dom"/>
</dbReference>
<dbReference type="InterPro" id="IPR013497">
    <property type="entry name" value="Topo_IA_cen"/>
</dbReference>
<dbReference type="Pfam" id="PF01131">
    <property type="entry name" value="Topoisom_bac"/>
    <property type="match status" value="1"/>
</dbReference>
<dbReference type="Gene3D" id="3.40.50.140">
    <property type="match status" value="1"/>
</dbReference>
<keyword evidence="6 8" id="KW-0238">DNA-binding</keyword>
<dbReference type="PRINTS" id="PR00417">
    <property type="entry name" value="PRTPISMRASEI"/>
</dbReference>
<evidence type="ECO:0000256" key="7">
    <source>
        <dbReference type="ARBA" id="ARBA00023235"/>
    </source>
</evidence>
<dbReference type="GO" id="GO:0046872">
    <property type="term" value="F:metal ion binding"/>
    <property type="evidence" value="ECO:0007669"/>
    <property type="project" value="UniProtKB-KW"/>
</dbReference>
<dbReference type="Gene3D" id="2.70.20.10">
    <property type="entry name" value="Topoisomerase I, domain 3"/>
    <property type="match status" value="1"/>
</dbReference>
<feature type="active site" description="O-(5'-phospho-DNA)-tyrosine intermediate" evidence="8">
    <location>
        <position position="285"/>
    </location>
</feature>
<dbReference type="GO" id="GO:0006265">
    <property type="term" value="P:DNA topological change"/>
    <property type="evidence" value="ECO:0007669"/>
    <property type="project" value="UniProtKB-UniRule"/>
</dbReference>
<dbReference type="InterPro" id="IPR013825">
    <property type="entry name" value="Topo_IA_cen_sub2"/>
</dbReference>
<dbReference type="InterPro" id="IPR023405">
    <property type="entry name" value="Topo_IA_core_domain"/>
</dbReference>
<feature type="region of interest" description="Interaction with DNA" evidence="8">
    <location>
        <begin position="163"/>
        <end position="168"/>
    </location>
</feature>
<keyword evidence="12" id="KW-1185">Reference proteome</keyword>
<evidence type="ECO:0000313" key="12">
    <source>
        <dbReference type="Proteomes" id="UP000189981"/>
    </source>
</evidence>
<evidence type="ECO:0000313" key="11">
    <source>
        <dbReference type="EMBL" id="SKB38080.1"/>
    </source>
</evidence>
<dbReference type="InterPro" id="IPR013826">
    <property type="entry name" value="Topo_IA_cen_sub3"/>
</dbReference>
<protein>
    <recommendedName>
        <fullName evidence="8">DNA topoisomerase 1</fullName>
        <ecNumber evidence="8">5.6.2.1</ecNumber>
    </recommendedName>
    <alternativeName>
        <fullName evidence="8">DNA topoisomerase I</fullName>
    </alternativeName>
</protein>
<dbReference type="EC" id="5.6.2.1" evidence="8"/>
<dbReference type="SUPFAM" id="SSF56712">
    <property type="entry name" value="Prokaryotic type I DNA topoisomerase"/>
    <property type="match status" value="1"/>
</dbReference>
<dbReference type="SMART" id="SM00437">
    <property type="entry name" value="TOP1Ac"/>
    <property type="match status" value="1"/>
</dbReference>
<dbReference type="InterPro" id="IPR003602">
    <property type="entry name" value="Topo_IA_DNA-bd_dom"/>
</dbReference>
<dbReference type="AlphaFoldDB" id="A0A1T5ATG6"/>
<dbReference type="PROSITE" id="PS52039">
    <property type="entry name" value="TOPO_IA_2"/>
    <property type="match status" value="1"/>
</dbReference>
<dbReference type="CDD" id="cd03363">
    <property type="entry name" value="TOPRIM_TopoIA_TopoI"/>
    <property type="match status" value="1"/>
</dbReference>
<feature type="site" description="Interaction with DNA" evidence="8">
    <location>
        <position position="155"/>
    </location>
</feature>
<dbReference type="PROSITE" id="PS00396">
    <property type="entry name" value="TOPO_IA_1"/>
    <property type="match status" value="1"/>
</dbReference>
<keyword evidence="5 8" id="KW-0799">Topoisomerase</keyword>
<dbReference type="PANTHER" id="PTHR42785:SF1">
    <property type="entry name" value="DNA TOPOISOMERASE"/>
    <property type="match status" value="1"/>
</dbReference>